<proteinExistence type="predicted"/>
<dbReference type="CDD" id="cd11341">
    <property type="entry name" value="AmyAc_Pullulanase_LD-like"/>
    <property type="match status" value="1"/>
</dbReference>
<feature type="domain" description="Glycosyl hydrolase family 13 catalytic" evidence="1">
    <location>
        <begin position="57"/>
        <end position="348"/>
    </location>
</feature>
<evidence type="ECO:0000259" key="1">
    <source>
        <dbReference type="SMART" id="SM00642"/>
    </source>
</evidence>
<dbReference type="Proteomes" id="UP000183255">
    <property type="component" value="Unassembled WGS sequence"/>
</dbReference>
<dbReference type="InterPro" id="IPR017853">
    <property type="entry name" value="GH"/>
</dbReference>
<dbReference type="SUPFAM" id="SSF51445">
    <property type="entry name" value="(Trans)glycosidases"/>
    <property type="match status" value="1"/>
</dbReference>
<dbReference type="GO" id="GO:0005975">
    <property type="term" value="P:carbohydrate metabolic process"/>
    <property type="evidence" value="ECO:0007669"/>
    <property type="project" value="InterPro"/>
</dbReference>
<gene>
    <name evidence="2" type="ORF">SAMN05421804_103366</name>
</gene>
<organism evidence="2 3">
    <name type="scientific">Proteiniclasticum ruminis</name>
    <dbReference type="NCBI Taxonomy" id="398199"/>
    <lineage>
        <taxon>Bacteria</taxon>
        <taxon>Bacillati</taxon>
        <taxon>Bacillota</taxon>
        <taxon>Clostridia</taxon>
        <taxon>Eubacteriales</taxon>
        <taxon>Clostridiaceae</taxon>
        <taxon>Proteiniclasticum</taxon>
    </lineage>
</organism>
<reference evidence="2 3" key="1">
    <citation type="submission" date="2016-10" db="EMBL/GenBank/DDBJ databases">
        <authorList>
            <person name="de Groot N.N."/>
        </authorList>
    </citation>
    <scope>NUCLEOTIDE SEQUENCE [LARGE SCALE GENOMIC DNA]</scope>
    <source>
        <strain evidence="2 3">CGMCC 1.5058</strain>
    </source>
</reference>
<dbReference type="Pfam" id="PF00128">
    <property type="entry name" value="Alpha-amylase"/>
    <property type="match status" value="1"/>
</dbReference>
<name>A0A1G8MFQ5_9CLOT</name>
<evidence type="ECO:0000313" key="3">
    <source>
        <dbReference type="Proteomes" id="UP000183255"/>
    </source>
</evidence>
<dbReference type="EMBL" id="FNDZ01000003">
    <property type="protein sequence ID" value="SDI66170.1"/>
    <property type="molecule type" value="Genomic_DNA"/>
</dbReference>
<dbReference type="AlphaFoldDB" id="A0A1G8MFQ5"/>
<accession>A0A1G8MFQ5</accession>
<protein>
    <submittedName>
        <fullName evidence="2">Pullulanase</fullName>
    </submittedName>
</protein>
<sequence length="372" mass="41597">MVIDLARTDPEGFQEIQKPEYKVYTDAVIYMLHVRDLSISEDSGIEHKGKFLGLTETGTKGPGGVSTGLDHLVELGITHLHLLPSFDFRSIDETKLAENNFNWGYDPQHFNVPEGSYSTNPYEGEVRIREFKEMVAALHEKDIRVVMDVVYNHTGASGDSDFSKIVPGYYYRMNEDGSFSNGSGTGNETASERSMMRKYIVDSVVYWATEYKVDGFRFDLMALHDIETMKAVREALNEVDPTILIYGEGWTGGDSPLPDKEKALKRNTWRMEGIAAFSDDIRDGIKGHVFTDEDRGFVNGGEALEESIKFGVVASIDHPGVNYQNVKYSKGFWAKEPSQTITYRNCARKPIPSLPGFSRGMNGACVAKHIAV</sequence>
<dbReference type="InterPro" id="IPR006047">
    <property type="entry name" value="GH13_cat_dom"/>
</dbReference>
<dbReference type="SMART" id="SM00642">
    <property type="entry name" value="Aamy"/>
    <property type="match status" value="1"/>
</dbReference>
<dbReference type="Gene3D" id="3.20.20.80">
    <property type="entry name" value="Glycosidases"/>
    <property type="match status" value="1"/>
</dbReference>
<dbReference type="PANTHER" id="PTHR43002">
    <property type="entry name" value="GLYCOGEN DEBRANCHING ENZYME"/>
    <property type="match status" value="1"/>
</dbReference>
<dbReference type="RefSeq" id="WP_051651521.1">
    <property type="nucleotide sequence ID" value="NZ_FNDZ01000003.1"/>
</dbReference>
<evidence type="ECO:0000313" key="2">
    <source>
        <dbReference type="EMBL" id="SDI66170.1"/>
    </source>
</evidence>